<name>A0A381QJT1_9ZZZZ</name>
<protein>
    <recommendedName>
        <fullName evidence="2">OB-fold nucleic acid binding domain-containing protein</fullName>
    </recommendedName>
</protein>
<reference evidence="1" key="1">
    <citation type="submission" date="2018-05" db="EMBL/GenBank/DDBJ databases">
        <authorList>
            <person name="Lanie J.A."/>
            <person name="Ng W.-L."/>
            <person name="Kazmierczak K.M."/>
            <person name="Andrzejewski T.M."/>
            <person name="Davidsen T.M."/>
            <person name="Wayne K.J."/>
            <person name="Tettelin H."/>
            <person name="Glass J.I."/>
            <person name="Rusch D."/>
            <person name="Podicherti R."/>
            <person name="Tsui H.-C.T."/>
            <person name="Winkler M.E."/>
        </authorList>
    </citation>
    <scope>NUCLEOTIDE SEQUENCE</scope>
</reference>
<organism evidence="1">
    <name type="scientific">marine metagenome</name>
    <dbReference type="NCBI Taxonomy" id="408172"/>
    <lineage>
        <taxon>unclassified sequences</taxon>
        <taxon>metagenomes</taxon>
        <taxon>ecological metagenomes</taxon>
    </lineage>
</organism>
<gene>
    <name evidence="1" type="ORF">METZ01_LOCUS32456</name>
</gene>
<accession>A0A381QJT1</accession>
<dbReference type="Pfam" id="PF19649">
    <property type="entry name" value="DUF6152"/>
    <property type="match status" value="1"/>
</dbReference>
<sequence length="119" mass="13489">MFLAVLCYVPFVTNAHHSTAANFTQEIISVEGVIEQVRFQNPHSSVLIKNMDQTGNEVYWLVEASSSTSLRRKGASFESFEVGSKIKATGLKGRRQYTMYLREITFEDGTIFSPDRDPY</sequence>
<proteinExistence type="predicted"/>
<evidence type="ECO:0000313" key="1">
    <source>
        <dbReference type="EMBL" id="SUZ79602.1"/>
    </source>
</evidence>
<evidence type="ECO:0008006" key="2">
    <source>
        <dbReference type="Google" id="ProtNLM"/>
    </source>
</evidence>
<dbReference type="InterPro" id="IPR046150">
    <property type="entry name" value="DUF6152"/>
</dbReference>
<dbReference type="AlphaFoldDB" id="A0A381QJT1"/>
<dbReference type="EMBL" id="UINC01001394">
    <property type="protein sequence ID" value="SUZ79602.1"/>
    <property type="molecule type" value="Genomic_DNA"/>
</dbReference>